<evidence type="ECO:0000313" key="2">
    <source>
        <dbReference type="EMBL" id="VDK35891.1"/>
    </source>
</evidence>
<organism evidence="2 3">
    <name type="scientific">Dibothriocephalus latus</name>
    <name type="common">Fish tapeworm</name>
    <name type="synonym">Diphyllobothrium latum</name>
    <dbReference type="NCBI Taxonomy" id="60516"/>
    <lineage>
        <taxon>Eukaryota</taxon>
        <taxon>Metazoa</taxon>
        <taxon>Spiralia</taxon>
        <taxon>Lophotrochozoa</taxon>
        <taxon>Platyhelminthes</taxon>
        <taxon>Cestoda</taxon>
        <taxon>Eucestoda</taxon>
        <taxon>Diphyllobothriidea</taxon>
        <taxon>Diphyllobothriidae</taxon>
        <taxon>Dibothriocephalus</taxon>
    </lineage>
</organism>
<name>A0A3P6QW42_DIBLA</name>
<dbReference type="Proteomes" id="UP000281553">
    <property type="component" value="Unassembled WGS sequence"/>
</dbReference>
<evidence type="ECO:0000256" key="1">
    <source>
        <dbReference type="SAM" id="MobiDB-lite"/>
    </source>
</evidence>
<gene>
    <name evidence="2" type="ORF">DILT_LOCUS722</name>
</gene>
<evidence type="ECO:0000313" key="3">
    <source>
        <dbReference type="Proteomes" id="UP000281553"/>
    </source>
</evidence>
<dbReference type="AlphaFoldDB" id="A0A3P6QW42"/>
<protein>
    <submittedName>
        <fullName evidence="2">Uncharacterized protein</fullName>
    </submittedName>
</protein>
<proteinExistence type="predicted"/>
<dbReference type="OrthoDB" id="10640327at2759"/>
<sequence length="83" mass="9361">MSNADWIDGPLQQEPPKDFKPQALDPEPADLKPTPYAYVAQLDMDHAILPGDHTYEVRIHWYLSISSASSCLMLLPPTLRKLT</sequence>
<dbReference type="EMBL" id="UYRU01003483">
    <property type="protein sequence ID" value="VDK35891.1"/>
    <property type="molecule type" value="Genomic_DNA"/>
</dbReference>
<keyword evidence="3" id="KW-1185">Reference proteome</keyword>
<reference evidence="2 3" key="1">
    <citation type="submission" date="2018-11" db="EMBL/GenBank/DDBJ databases">
        <authorList>
            <consortium name="Pathogen Informatics"/>
        </authorList>
    </citation>
    <scope>NUCLEOTIDE SEQUENCE [LARGE SCALE GENOMIC DNA]</scope>
</reference>
<accession>A0A3P6QW42</accession>
<feature type="region of interest" description="Disordered" evidence="1">
    <location>
        <begin position="1"/>
        <end position="31"/>
    </location>
</feature>